<name>A0AAD9QI45_ACRCE</name>
<evidence type="ECO:0000313" key="2">
    <source>
        <dbReference type="EMBL" id="KAK2561763.1"/>
    </source>
</evidence>
<dbReference type="InterPro" id="IPR013783">
    <property type="entry name" value="Ig-like_fold"/>
</dbReference>
<reference evidence="2" key="2">
    <citation type="journal article" date="2023" name="Science">
        <title>Genomic signatures of disease resistance in endangered staghorn corals.</title>
        <authorList>
            <person name="Vollmer S.V."/>
            <person name="Selwyn J.D."/>
            <person name="Despard B.A."/>
            <person name="Roesel C.L."/>
        </authorList>
    </citation>
    <scope>NUCLEOTIDE SEQUENCE</scope>
    <source>
        <strain evidence="2">K2</strain>
    </source>
</reference>
<evidence type="ECO:0000256" key="1">
    <source>
        <dbReference type="SAM" id="Phobius"/>
    </source>
</evidence>
<reference evidence="2" key="1">
    <citation type="journal article" date="2023" name="G3 (Bethesda)">
        <title>Whole genome assembly and annotation of the endangered Caribbean coral Acropora cervicornis.</title>
        <authorList>
            <person name="Selwyn J.D."/>
            <person name="Vollmer S.V."/>
        </authorList>
    </citation>
    <scope>NUCLEOTIDE SEQUENCE</scope>
    <source>
        <strain evidence="2">K2</strain>
    </source>
</reference>
<feature type="transmembrane region" description="Helical" evidence="1">
    <location>
        <begin position="62"/>
        <end position="80"/>
    </location>
</feature>
<keyword evidence="1" id="KW-0812">Transmembrane</keyword>
<accession>A0AAD9QI45</accession>
<dbReference type="PANTHER" id="PTHR16165:SF5">
    <property type="entry name" value="NXPE FAMILY MEMBER 3"/>
    <property type="match status" value="1"/>
</dbReference>
<proteinExistence type="predicted"/>
<dbReference type="PANTHER" id="PTHR16165">
    <property type="entry name" value="NXPE FAMILY MEMBER"/>
    <property type="match status" value="1"/>
</dbReference>
<sequence length="554" mass="65443">MNRPLHNQDGDDFSALDADHFDVESMRRKKLIPSFHRTLQSRVRRVGTLKGFPRLFFLRRAFCLYWVVIISLLIYLKWYYPSYLTNTTIRSTVQDFSTDWCRIRNARIDWKRIHETCEGNTVYETHLPGWGEENRTNGRYSFVESMDIRPVGEFSRITIQSLTAYGRLKSVGGDYWRVFISGPTGFAPTVFDRRNGLYEILFLVLQPGNYCLSAVLDHSICEGMKDPPNYWFISGILKGKQVYLMQPLMGGESLCFNVHTNYGPMIRDEFLSYGFGYPSHCGTDCKFLADGYGYWMNDTWIAHAPEKLFEKSPRNREGILWIYGDSLALRFYDSIFYTPLCKEIFRACNITYSWVYNMLEPVQVEKYKRNYRDFDPLRVLQEIRHVIHHPEMDEKSVIILNCGLHYVSALKFAIYRQLIDDIIATFKETWEDEYGTAKLKFRGKLIWKTTTAIHRERFLYHDHPSPRFLTLQRIQLYNAYAIWAMCRAGFEILDVFPMSYSYPGGTDERYDKHDAVHFKNTVFKPAEQILYEYFSPIVKHSLYYRLFHNNSSLF</sequence>
<dbReference type="AlphaFoldDB" id="A0AAD9QI45"/>
<dbReference type="EMBL" id="JARQWQ010000031">
    <property type="protein sequence ID" value="KAK2561763.1"/>
    <property type="molecule type" value="Genomic_DNA"/>
</dbReference>
<gene>
    <name evidence="2" type="ORF">P5673_015147</name>
</gene>
<dbReference type="InterPro" id="IPR036514">
    <property type="entry name" value="SGNH_hydro_sf"/>
</dbReference>
<dbReference type="SUPFAM" id="SSF81296">
    <property type="entry name" value="E set domains"/>
    <property type="match status" value="1"/>
</dbReference>
<dbReference type="Gene3D" id="3.40.50.1110">
    <property type="entry name" value="SGNH hydrolase"/>
    <property type="match status" value="1"/>
</dbReference>
<protein>
    <submittedName>
        <fullName evidence="2">Uncharacterized protein</fullName>
    </submittedName>
</protein>
<organism evidence="2 3">
    <name type="scientific">Acropora cervicornis</name>
    <name type="common">Staghorn coral</name>
    <dbReference type="NCBI Taxonomy" id="6130"/>
    <lineage>
        <taxon>Eukaryota</taxon>
        <taxon>Metazoa</taxon>
        <taxon>Cnidaria</taxon>
        <taxon>Anthozoa</taxon>
        <taxon>Hexacorallia</taxon>
        <taxon>Scleractinia</taxon>
        <taxon>Astrocoeniina</taxon>
        <taxon>Acroporidae</taxon>
        <taxon>Acropora</taxon>
    </lineage>
</organism>
<keyword evidence="3" id="KW-1185">Reference proteome</keyword>
<dbReference type="Proteomes" id="UP001249851">
    <property type="component" value="Unassembled WGS sequence"/>
</dbReference>
<dbReference type="InterPro" id="IPR014756">
    <property type="entry name" value="Ig_E-set"/>
</dbReference>
<comment type="caution">
    <text evidence="2">The sequence shown here is derived from an EMBL/GenBank/DDBJ whole genome shotgun (WGS) entry which is preliminary data.</text>
</comment>
<evidence type="ECO:0000313" key="3">
    <source>
        <dbReference type="Proteomes" id="UP001249851"/>
    </source>
</evidence>
<dbReference type="Gene3D" id="2.60.40.10">
    <property type="entry name" value="Immunoglobulins"/>
    <property type="match status" value="1"/>
</dbReference>
<keyword evidence="1" id="KW-1133">Transmembrane helix</keyword>
<keyword evidence="1" id="KW-0472">Membrane</keyword>